<evidence type="ECO:0000256" key="2">
    <source>
        <dbReference type="ARBA" id="ARBA00022741"/>
    </source>
</evidence>
<dbReference type="InterPro" id="IPR036961">
    <property type="entry name" value="Kinesin_motor_dom_sf"/>
</dbReference>
<evidence type="ECO:0000256" key="1">
    <source>
        <dbReference type="ARBA" id="ARBA00008314"/>
    </source>
</evidence>
<dbReference type="PANTHER" id="PTHR13140:SF713">
    <property type="entry name" value="UNCONVENTIONAL MYOSIN ID"/>
    <property type="match status" value="1"/>
</dbReference>
<feature type="domain" description="TH1" evidence="10">
    <location>
        <begin position="808"/>
        <end position="1002"/>
    </location>
</feature>
<dbReference type="InterPro" id="IPR001609">
    <property type="entry name" value="Myosin_head_motor_dom-like"/>
</dbReference>
<evidence type="ECO:0000313" key="11">
    <source>
        <dbReference type="EMBL" id="JAP67890.1"/>
    </source>
</evidence>
<dbReference type="GO" id="GO:0005524">
    <property type="term" value="F:ATP binding"/>
    <property type="evidence" value="ECO:0007669"/>
    <property type="project" value="UniProtKB-UniRule"/>
</dbReference>
<dbReference type="Gene3D" id="1.20.5.190">
    <property type="match status" value="1"/>
</dbReference>
<dbReference type="GO" id="GO:0006897">
    <property type="term" value="P:endocytosis"/>
    <property type="evidence" value="ECO:0007669"/>
    <property type="project" value="TreeGrafter"/>
</dbReference>
<dbReference type="PANTHER" id="PTHR13140">
    <property type="entry name" value="MYOSIN"/>
    <property type="match status" value="1"/>
</dbReference>
<reference evidence="11" key="1">
    <citation type="journal article" date="2017" name="Ticks Tick Borne Dis.">
        <title>An insight into the sialome of Hyalomma excavatum.</title>
        <authorList>
            <person name="Ribeiro J.M."/>
            <person name="Slovak M."/>
            <person name="Francischetti I.M."/>
        </authorList>
    </citation>
    <scope>NUCLEOTIDE SEQUENCE</scope>
    <source>
        <strain evidence="11">Samish</strain>
        <tissue evidence="11">Salivary glands</tissue>
    </source>
</reference>
<dbReference type="Gene3D" id="1.10.10.820">
    <property type="match status" value="1"/>
</dbReference>
<dbReference type="SUPFAM" id="SSF52540">
    <property type="entry name" value="P-loop containing nucleoside triphosphate hydrolases"/>
    <property type="match status" value="1"/>
</dbReference>
<dbReference type="SMART" id="SM00242">
    <property type="entry name" value="MYSc"/>
    <property type="match status" value="1"/>
</dbReference>
<dbReference type="GO" id="GO:0000146">
    <property type="term" value="F:microfilament motor activity"/>
    <property type="evidence" value="ECO:0007669"/>
    <property type="project" value="TreeGrafter"/>
</dbReference>
<dbReference type="GO" id="GO:0051015">
    <property type="term" value="F:actin filament binding"/>
    <property type="evidence" value="ECO:0007669"/>
    <property type="project" value="TreeGrafter"/>
</dbReference>
<dbReference type="GO" id="GO:0005902">
    <property type="term" value="C:microvillus"/>
    <property type="evidence" value="ECO:0007669"/>
    <property type="project" value="TreeGrafter"/>
</dbReference>
<keyword evidence="3 8" id="KW-0067">ATP-binding</keyword>
<dbReference type="GO" id="GO:0007015">
    <property type="term" value="P:actin filament organization"/>
    <property type="evidence" value="ECO:0007669"/>
    <property type="project" value="TreeGrafter"/>
</dbReference>
<evidence type="ECO:0000259" key="10">
    <source>
        <dbReference type="PROSITE" id="PS51757"/>
    </source>
</evidence>
<dbReference type="CDD" id="cd01378">
    <property type="entry name" value="MYSc_Myo1"/>
    <property type="match status" value="1"/>
</dbReference>
<organism evidence="11">
    <name type="scientific">Hyalomma excavatum</name>
    <dbReference type="NCBI Taxonomy" id="257692"/>
    <lineage>
        <taxon>Eukaryota</taxon>
        <taxon>Metazoa</taxon>
        <taxon>Ecdysozoa</taxon>
        <taxon>Arthropoda</taxon>
        <taxon>Chelicerata</taxon>
        <taxon>Arachnida</taxon>
        <taxon>Acari</taxon>
        <taxon>Parasitiformes</taxon>
        <taxon>Ixodida</taxon>
        <taxon>Ixodoidea</taxon>
        <taxon>Ixodidae</taxon>
        <taxon>Hyalomminae</taxon>
        <taxon>Hyalomma</taxon>
    </lineage>
</organism>
<evidence type="ECO:0000256" key="7">
    <source>
        <dbReference type="ARBA" id="ARBA00023203"/>
    </source>
</evidence>
<evidence type="ECO:0000256" key="3">
    <source>
        <dbReference type="ARBA" id="ARBA00022840"/>
    </source>
</evidence>
<dbReference type="GO" id="GO:0016459">
    <property type="term" value="C:myosin complex"/>
    <property type="evidence" value="ECO:0007669"/>
    <property type="project" value="UniProtKB-KW"/>
</dbReference>
<dbReference type="GO" id="GO:0007368">
    <property type="term" value="P:determination of left/right symmetry"/>
    <property type="evidence" value="ECO:0007669"/>
    <property type="project" value="UniProtKB-ARBA"/>
</dbReference>
<accession>A0A131XP45</accession>
<keyword evidence="6 8" id="KW-0505">Motor protein</keyword>
<dbReference type="PROSITE" id="PS51456">
    <property type="entry name" value="MYOSIN_MOTOR"/>
    <property type="match status" value="1"/>
</dbReference>
<dbReference type="GO" id="GO:0005886">
    <property type="term" value="C:plasma membrane"/>
    <property type="evidence" value="ECO:0007669"/>
    <property type="project" value="TreeGrafter"/>
</dbReference>
<keyword evidence="5 8" id="KW-0518">Myosin</keyword>
<dbReference type="PROSITE" id="PS50096">
    <property type="entry name" value="IQ"/>
    <property type="match status" value="2"/>
</dbReference>
<keyword evidence="7 8" id="KW-0009">Actin-binding</keyword>
<dbReference type="InterPro" id="IPR027417">
    <property type="entry name" value="P-loop_NTPase"/>
</dbReference>
<evidence type="ECO:0000256" key="4">
    <source>
        <dbReference type="ARBA" id="ARBA00023121"/>
    </source>
</evidence>
<dbReference type="Gene3D" id="1.20.58.530">
    <property type="match status" value="1"/>
</dbReference>
<protein>
    <submittedName>
        <fullName evidence="11">Putative myosin class ii heavy chain</fullName>
    </submittedName>
</protein>
<dbReference type="FunFam" id="1.10.10.820:FF:000001">
    <property type="entry name" value="Myosin heavy chain"/>
    <property type="match status" value="1"/>
</dbReference>
<dbReference type="AlphaFoldDB" id="A0A131XP45"/>
<dbReference type="PROSITE" id="PS51757">
    <property type="entry name" value="TH1"/>
    <property type="match status" value="1"/>
</dbReference>
<name>A0A131XP45_9ACAR</name>
<feature type="binding site" evidence="8">
    <location>
        <begin position="100"/>
        <end position="107"/>
    </location>
    <ligand>
        <name>ATP</name>
        <dbReference type="ChEBI" id="CHEBI:30616"/>
    </ligand>
</feature>
<proteinExistence type="evidence at transcript level"/>
<evidence type="ECO:0000259" key="9">
    <source>
        <dbReference type="PROSITE" id="PS51456"/>
    </source>
</evidence>
<feature type="region of interest" description="Actin-binding" evidence="8">
    <location>
        <begin position="568"/>
        <end position="590"/>
    </location>
</feature>
<dbReference type="Gene3D" id="1.20.120.720">
    <property type="entry name" value="Myosin VI head, motor domain, U50 subdomain"/>
    <property type="match status" value="1"/>
</dbReference>
<dbReference type="Gene3D" id="6.20.240.20">
    <property type="match status" value="1"/>
</dbReference>
<dbReference type="InterPro" id="IPR010926">
    <property type="entry name" value="Myosin_TH1"/>
</dbReference>
<keyword evidence="2 8" id="KW-0547">Nucleotide-binding</keyword>
<dbReference type="GO" id="GO:0009888">
    <property type="term" value="P:tissue development"/>
    <property type="evidence" value="ECO:0007669"/>
    <property type="project" value="UniProtKB-ARBA"/>
</dbReference>
<dbReference type="GO" id="GO:0005737">
    <property type="term" value="C:cytoplasm"/>
    <property type="evidence" value="ECO:0007669"/>
    <property type="project" value="TreeGrafter"/>
</dbReference>
<evidence type="ECO:0000256" key="8">
    <source>
        <dbReference type="PROSITE-ProRule" id="PRU00782"/>
    </source>
</evidence>
<dbReference type="PRINTS" id="PR00193">
    <property type="entry name" value="MYOSINHEAVY"/>
</dbReference>
<dbReference type="Pfam" id="PF06017">
    <property type="entry name" value="Myosin_TH1"/>
    <property type="match status" value="1"/>
</dbReference>
<dbReference type="EMBL" id="GEFH01000691">
    <property type="protein sequence ID" value="JAP67890.1"/>
    <property type="molecule type" value="mRNA"/>
</dbReference>
<comment type="similarity">
    <text evidence="1 8">Belongs to the TRAFAC class myosin-kinesin ATPase superfamily. Myosin family.</text>
</comment>
<dbReference type="GO" id="GO:0005546">
    <property type="term" value="F:phosphatidylinositol-4,5-bisphosphate binding"/>
    <property type="evidence" value="ECO:0007669"/>
    <property type="project" value="UniProtKB-ARBA"/>
</dbReference>
<evidence type="ECO:0000256" key="6">
    <source>
        <dbReference type="ARBA" id="ARBA00023175"/>
    </source>
</evidence>
<keyword evidence="4" id="KW-0446">Lipid-binding</keyword>
<dbReference type="GO" id="GO:0030048">
    <property type="term" value="P:actin filament-based movement"/>
    <property type="evidence" value="ECO:0007669"/>
    <property type="project" value="TreeGrafter"/>
</dbReference>
<sequence>MAGFDDVGIGDFVLLENITTDAFLDNLKVRYNAGRVYTYIGEVCVSVNPYRTLNIYGPDQVADYKGREIFERPPHVFAIADAAYKEMKRKARDTCIVISGESGSGKTEASKIIMRYIAAITNVTGQQEIERVKNILLQSNCILEAFGNAKTNRNDNSSRFGKYMDINFDFKGDPLGGHINNYLLEKSRVIYQQPGERNFHAFYELLYGAPDAQLSSYGLKHEPQLYFYTRQGGSPKVETINDRADFKQVCSALKLLGFTQAECDSLWKIVAAIVHLGEVSFVVEEDQAKTKGSLKQLSQLLSVSEKELNQALCHRVIAAGGEVMQKGHTVTEAVYGRDAFAKAIYERMFSWIVGRVNKAIEVHTNGILGRKNTVIGVLDIYGFEIFDNNSFEQFCINYCNEKLQQLFIELVLKQEQEEYLREGIQWQDVPYFNNKIICDLVEEPHRGIIALSDEACLNVGKVTDEMLLETLDKKLANHKHYTSRRLSPTDKSLEHQKHFRVLHYAGEVTYSITGFLDKNKDTLFQDFKRLLYNSSDPLIKSMWPEGARNVNQVTKRPLTAGTLFKNSMVALVQNLASKEPFYVRCIKPNEHKSPILFDEERVRHQVNYLGLLENVRVRRAGFAYRQDYTRFLRRYKMITEYTWPNYRGGSDRDGCEVIIDKMGFSDDVKYGRTKIFIRSPQTLSRLENERLAIIPRIVVFLQKMWRGAIARMHYRKTRAAITILAHYRKYAARKYITDLKTAFRNVHQTKDYGKNIAWPPPPCCVREAVPGLKAIFSRWRGSMILRKVPREQWPQLHLKVTAADVLASRRRDWGQSRKWHGNYLSLTAENDACLPYITSVTGLKSKDNFRKVVFSSFVKKVNRHNQSSDRALVVTDTCIFKMDIKKFKPLRSPVPISDLTGISVTPGPDQLAILHLRGNNDLVVCLVTSNTADSNRVGELVGAVVRQWQRSQKRDLRVMVASQLQCMLGNKARTVSVESTSSVSQPTFKKAPNNALVLLWPKDRASA</sequence>
<dbReference type="FunFam" id="1.20.58.530:FF:000004">
    <property type="entry name" value="Unconventional myosin ID"/>
    <property type="match status" value="1"/>
</dbReference>
<dbReference type="Pfam" id="PF00063">
    <property type="entry name" value="Myosin_head"/>
    <property type="match status" value="1"/>
</dbReference>
<dbReference type="Gene3D" id="3.40.850.10">
    <property type="entry name" value="Kinesin motor domain"/>
    <property type="match status" value="1"/>
</dbReference>
<feature type="domain" description="Myosin motor" evidence="9">
    <location>
        <begin position="7"/>
        <end position="691"/>
    </location>
</feature>
<evidence type="ECO:0000256" key="5">
    <source>
        <dbReference type="ARBA" id="ARBA00023123"/>
    </source>
</evidence>
<dbReference type="InterPro" id="IPR036072">
    <property type="entry name" value="MYSc_Myo1"/>
</dbReference>